<dbReference type="Gene3D" id="1.25.40.10">
    <property type="entry name" value="Tetratricopeptide repeat domain"/>
    <property type="match status" value="1"/>
</dbReference>
<evidence type="ECO:0000313" key="5">
    <source>
        <dbReference type="Proteomes" id="UP001345219"/>
    </source>
</evidence>
<evidence type="ECO:0008006" key="6">
    <source>
        <dbReference type="Google" id="ProtNLM"/>
    </source>
</evidence>
<feature type="repeat" description="PPR" evidence="3">
    <location>
        <begin position="39"/>
        <end position="73"/>
    </location>
</feature>
<evidence type="ECO:0000313" key="4">
    <source>
        <dbReference type="EMBL" id="KAK4776195.1"/>
    </source>
</evidence>
<evidence type="ECO:0000256" key="2">
    <source>
        <dbReference type="ARBA" id="ARBA00022737"/>
    </source>
</evidence>
<reference evidence="4 5" key="1">
    <citation type="journal article" date="2023" name="Hortic Res">
        <title>Pangenome of water caltrop reveals structural variations and asymmetric subgenome divergence after allopolyploidization.</title>
        <authorList>
            <person name="Zhang X."/>
            <person name="Chen Y."/>
            <person name="Wang L."/>
            <person name="Yuan Y."/>
            <person name="Fang M."/>
            <person name="Shi L."/>
            <person name="Lu R."/>
            <person name="Comes H.P."/>
            <person name="Ma Y."/>
            <person name="Chen Y."/>
            <person name="Huang G."/>
            <person name="Zhou Y."/>
            <person name="Zheng Z."/>
            <person name="Qiu Y."/>
        </authorList>
    </citation>
    <scope>NUCLEOTIDE SEQUENCE [LARGE SCALE GENOMIC DNA]</scope>
    <source>
        <tissue evidence="4">Roots</tissue>
    </source>
</reference>
<keyword evidence="5" id="KW-1185">Reference proteome</keyword>
<sequence length="179" mass="20323">MHLSIVYTGTAIIVVLFRRNNNGNKVILKLMHAVNVEPDVIAYTTAIKVCVQSTNLRLVFSLFDEMKRYQVQPNLVTYNTLLRARGKFASLDAVQQCLAIYGDMRKAGYRSNDYYLKLLIEEWCEGVIHGNNQKMQELASSQEVDLAKPQNLLLEKVAVHLQMNLAESLAIDLRGLTKH</sequence>
<dbReference type="Proteomes" id="UP001345219">
    <property type="component" value="Chromosome 18"/>
</dbReference>
<dbReference type="InterPro" id="IPR002885">
    <property type="entry name" value="PPR_rpt"/>
</dbReference>
<evidence type="ECO:0000256" key="1">
    <source>
        <dbReference type="ARBA" id="ARBA00007626"/>
    </source>
</evidence>
<dbReference type="NCBIfam" id="TIGR00756">
    <property type="entry name" value="PPR"/>
    <property type="match status" value="1"/>
</dbReference>
<dbReference type="PANTHER" id="PTHR47447">
    <property type="entry name" value="OS03G0856100 PROTEIN"/>
    <property type="match status" value="1"/>
</dbReference>
<dbReference type="InterPro" id="IPR011990">
    <property type="entry name" value="TPR-like_helical_dom_sf"/>
</dbReference>
<dbReference type="PANTHER" id="PTHR47447:SF17">
    <property type="entry name" value="OS12G0638900 PROTEIN"/>
    <property type="match status" value="1"/>
</dbReference>
<dbReference type="PROSITE" id="PS51375">
    <property type="entry name" value="PPR"/>
    <property type="match status" value="1"/>
</dbReference>
<protein>
    <recommendedName>
        <fullName evidence="6">Pentatricopeptide repeat-containing protein</fullName>
    </recommendedName>
</protein>
<proteinExistence type="inferred from homology"/>
<gene>
    <name evidence="4" type="ORF">SAY87_024156</name>
</gene>
<name>A0AAN7QUD7_9MYRT</name>
<dbReference type="EMBL" id="JAXIOK010000003">
    <property type="protein sequence ID" value="KAK4776195.1"/>
    <property type="molecule type" value="Genomic_DNA"/>
</dbReference>
<keyword evidence="2" id="KW-0677">Repeat</keyword>
<dbReference type="Pfam" id="PF13812">
    <property type="entry name" value="PPR_3"/>
    <property type="match status" value="1"/>
</dbReference>
<dbReference type="AlphaFoldDB" id="A0AAN7QUD7"/>
<comment type="similarity">
    <text evidence="1">Belongs to the PPR family. P subfamily.</text>
</comment>
<accession>A0AAN7QUD7</accession>
<organism evidence="4 5">
    <name type="scientific">Trapa incisa</name>
    <dbReference type="NCBI Taxonomy" id="236973"/>
    <lineage>
        <taxon>Eukaryota</taxon>
        <taxon>Viridiplantae</taxon>
        <taxon>Streptophyta</taxon>
        <taxon>Embryophyta</taxon>
        <taxon>Tracheophyta</taxon>
        <taxon>Spermatophyta</taxon>
        <taxon>Magnoliopsida</taxon>
        <taxon>eudicotyledons</taxon>
        <taxon>Gunneridae</taxon>
        <taxon>Pentapetalae</taxon>
        <taxon>rosids</taxon>
        <taxon>malvids</taxon>
        <taxon>Myrtales</taxon>
        <taxon>Lythraceae</taxon>
        <taxon>Trapa</taxon>
    </lineage>
</organism>
<comment type="caution">
    <text evidence="4">The sequence shown here is derived from an EMBL/GenBank/DDBJ whole genome shotgun (WGS) entry which is preliminary data.</text>
</comment>
<evidence type="ECO:0000256" key="3">
    <source>
        <dbReference type="PROSITE-ProRule" id="PRU00708"/>
    </source>
</evidence>